<dbReference type="AlphaFoldDB" id="A0A514BUQ5"/>
<dbReference type="KEGG" id="lyj:FKV23_14335"/>
<feature type="domain" description="EF-hand" evidence="3">
    <location>
        <begin position="71"/>
        <end position="106"/>
    </location>
</feature>
<dbReference type="PROSITE" id="PS50222">
    <property type="entry name" value="EF_HAND_2"/>
    <property type="match status" value="1"/>
</dbReference>
<feature type="region of interest" description="Disordered" evidence="1">
    <location>
        <begin position="30"/>
        <end position="51"/>
    </location>
</feature>
<dbReference type="InterPro" id="IPR002048">
    <property type="entry name" value="EF_hand_dom"/>
</dbReference>
<name>A0A514BUQ5_9GAMM</name>
<evidence type="ECO:0000313" key="4">
    <source>
        <dbReference type="EMBL" id="QDH71133.1"/>
    </source>
</evidence>
<evidence type="ECO:0000313" key="5">
    <source>
        <dbReference type="Proteomes" id="UP000317199"/>
    </source>
</evidence>
<feature type="compositionally biased region" description="Polar residues" evidence="1">
    <location>
        <begin position="32"/>
        <end position="44"/>
    </location>
</feature>
<evidence type="ECO:0000259" key="3">
    <source>
        <dbReference type="PROSITE" id="PS50222"/>
    </source>
</evidence>
<sequence>MTHNNRKPIAVALALSVALAAPMAFAQEYQDETTGQDQAESATMNAAEPAQKSWAELDLDQDGSINREEAAAAPALAQVFDQADADGDGMLTPEEYRNFVAQSQSDVQEDDNY</sequence>
<evidence type="ECO:0000256" key="1">
    <source>
        <dbReference type="SAM" id="MobiDB-lite"/>
    </source>
</evidence>
<dbReference type="GO" id="GO:0005509">
    <property type="term" value="F:calcium ion binding"/>
    <property type="evidence" value="ECO:0007669"/>
    <property type="project" value="InterPro"/>
</dbReference>
<protein>
    <submittedName>
        <fullName evidence="4">EF-hand domain-containing protein</fullName>
    </submittedName>
</protein>
<keyword evidence="5" id="KW-1185">Reference proteome</keyword>
<dbReference type="InterPro" id="IPR018247">
    <property type="entry name" value="EF_Hand_1_Ca_BS"/>
</dbReference>
<accession>A0A514BUQ5</accession>
<dbReference type="SUPFAM" id="SSF47473">
    <property type="entry name" value="EF-hand"/>
    <property type="match status" value="1"/>
</dbReference>
<dbReference type="RefSeq" id="WP_141624465.1">
    <property type="nucleotide sequence ID" value="NZ_CP041242.1"/>
</dbReference>
<dbReference type="OrthoDB" id="6310942at2"/>
<dbReference type="InterPro" id="IPR011992">
    <property type="entry name" value="EF-hand-dom_pair"/>
</dbReference>
<dbReference type="EMBL" id="CP041242">
    <property type="protein sequence ID" value="QDH71133.1"/>
    <property type="molecule type" value="Genomic_DNA"/>
</dbReference>
<feature type="signal peptide" evidence="2">
    <location>
        <begin position="1"/>
        <end position="26"/>
    </location>
</feature>
<keyword evidence="2" id="KW-0732">Signal</keyword>
<evidence type="ECO:0000256" key="2">
    <source>
        <dbReference type="SAM" id="SignalP"/>
    </source>
</evidence>
<dbReference type="PROSITE" id="PS00018">
    <property type="entry name" value="EF_HAND_1"/>
    <property type="match status" value="1"/>
</dbReference>
<reference evidence="4 5" key="1">
    <citation type="submission" date="2019-06" db="EMBL/GenBank/DDBJ databases">
        <title>Lysobacter alkalisoli sp. nov. isolated from saline-alkali soil.</title>
        <authorList>
            <person name="Sun J.-Q."/>
            <person name="Xu L."/>
        </authorList>
    </citation>
    <scope>NUCLEOTIDE SEQUENCE [LARGE SCALE GENOMIC DNA]</scope>
    <source>
        <strain evidence="4 5">SJ-36</strain>
    </source>
</reference>
<feature type="chain" id="PRO_5021789913" evidence="2">
    <location>
        <begin position="27"/>
        <end position="113"/>
    </location>
</feature>
<dbReference type="Proteomes" id="UP000317199">
    <property type="component" value="Chromosome"/>
</dbReference>
<dbReference type="Pfam" id="PF13202">
    <property type="entry name" value="EF-hand_5"/>
    <property type="match status" value="2"/>
</dbReference>
<dbReference type="SMART" id="SM00054">
    <property type="entry name" value="EFh"/>
    <property type="match status" value="1"/>
</dbReference>
<organism evidence="4 5">
    <name type="scientific">Marilutibacter alkalisoli</name>
    <dbReference type="NCBI Taxonomy" id="2591633"/>
    <lineage>
        <taxon>Bacteria</taxon>
        <taxon>Pseudomonadati</taxon>
        <taxon>Pseudomonadota</taxon>
        <taxon>Gammaproteobacteria</taxon>
        <taxon>Lysobacterales</taxon>
        <taxon>Lysobacteraceae</taxon>
        <taxon>Marilutibacter</taxon>
    </lineage>
</organism>
<dbReference type="Gene3D" id="1.10.238.10">
    <property type="entry name" value="EF-hand"/>
    <property type="match status" value="1"/>
</dbReference>
<proteinExistence type="predicted"/>
<gene>
    <name evidence="4" type="ORF">FKV23_14335</name>
</gene>